<dbReference type="OrthoDB" id="3288205at2"/>
<dbReference type="Gene3D" id="3.40.50.1240">
    <property type="entry name" value="Phosphoglycerate mutase-like"/>
    <property type="match status" value="1"/>
</dbReference>
<name>A0A1H1MXU1_9ACTN</name>
<evidence type="ECO:0000313" key="1">
    <source>
        <dbReference type="EMBL" id="SDR91447.1"/>
    </source>
</evidence>
<evidence type="ECO:0000313" key="2">
    <source>
        <dbReference type="Proteomes" id="UP000199103"/>
    </source>
</evidence>
<proteinExistence type="predicted"/>
<dbReference type="EMBL" id="LT629772">
    <property type="protein sequence ID" value="SDR91447.1"/>
    <property type="molecule type" value="Genomic_DNA"/>
</dbReference>
<organism evidence="1 2">
    <name type="scientific">Microlunatus soli</name>
    <dbReference type="NCBI Taxonomy" id="630515"/>
    <lineage>
        <taxon>Bacteria</taxon>
        <taxon>Bacillati</taxon>
        <taxon>Actinomycetota</taxon>
        <taxon>Actinomycetes</taxon>
        <taxon>Propionibacteriales</taxon>
        <taxon>Propionibacteriaceae</taxon>
        <taxon>Microlunatus</taxon>
    </lineage>
</organism>
<dbReference type="STRING" id="630515.SAMN04489812_0298"/>
<gene>
    <name evidence="1" type="ORF">SAMN04489812_0298</name>
</gene>
<accession>A0A1H1MXU1</accession>
<dbReference type="SUPFAM" id="SSF53254">
    <property type="entry name" value="Phosphoglycerate mutase-like"/>
    <property type="match status" value="1"/>
</dbReference>
<keyword evidence="2" id="KW-1185">Reference proteome</keyword>
<dbReference type="InterPro" id="IPR013078">
    <property type="entry name" value="His_Pase_superF_clade-1"/>
</dbReference>
<dbReference type="RefSeq" id="WP_091518776.1">
    <property type="nucleotide sequence ID" value="NZ_LT629772.1"/>
</dbReference>
<dbReference type="InterPro" id="IPR029033">
    <property type="entry name" value="His_PPase_superfam"/>
</dbReference>
<sequence>MRSPVTPRTVILIRHAAPVASGDVAPSEWPLSDAGCRAAEALIGRIPLGAVLASSAERKAVRTLSIAAGVDAAELIIDSRFGEVLRPGEPFDDAVADRRRAWIEGRPDERHLGWESRSEAAARFAAGLEAIDGDQVVVASHGMIITSWLMAIGVVPAASAGDYWAALRFPELIEVPPIDGPLPNRW</sequence>
<dbReference type="Pfam" id="PF00300">
    <property type="entry name" value="His_Phos_1"/>
    <property type="match status" value="1"/>
</dbReference>
<dbReference type="AlphaFoldDB" id="A0A1H1MXU1"/>
<dbReference type="Proteomes" id="UP000199103">
    <property type="component" value="Chromosome I"/>
</dbReference>
<protein>
    <submittedName>
        <fullName evidence="1">Broad specificity phosphatase PhoE</fullName>
    </submittedName>
</protein>
<reference evidence="1 2" key="1">
    <citation type="submission" date="2016-10" db="EMBL/GenBank/DDBJ databases">
        <authorList>
            <person name="de Groot N.N."/>
        </authorList>
    </citation>
    <scope>NUCLEOTIDE SEQUENCE [LARGE SCALE GENOMIC DNA]</scope>
    <source>
        <strain evidence="1 2">DSM 21800</strain>
    </source>
</reference>